<protein>
    <submittedName>
        <fullName evidence="1">Uncharacterized protein</fullName>
    </submittedName>
</protein>
<organism evidence="1 2">
    <name type="scientific">Litoribacillus peritrichatus</name>
    <dbReference type="NCBI Taxonomy" id="718191"/>
    <lineage>
        <taxon>Bacteria</taxon>
        <taxon>Pseudomonadati</taxon>
        <taxon>Pseudomonadota</taxon>
        <taxon>Gammaproteobacteria</taxon>
        <taxon>Oceanospirillales</taxon>
        <taxon>Oceanospirillaceae</taxon>
        <taxon>Litoribacillus</taxon>
    </lineage>
</organism>
<proteinExistence type="predicted"/>
<gene>
    <name evidence="1" type="ORF">GCM10022277_43720</name>
</gene>
<comment type="caution">
    <text evidence="1">The sequence shown here is derived from an EMBL/GenBank/DDBJ whole genome shotgun (WGS) entry which is preliminary data.</text>
</comment>
<name>A0ABP7NET3_9GAMM</name>
<keyword evidence="2" id="KW-1185">Reference proteome</keyword>
<sequence length="170" mass="19488">MEHGMEEKEYLEVTAANAFCQAYSKLYRVNAAFDHINLPRKPDVTVCIDGTPQDIEIAHLYHDQQEAMRLKNLCLQSPSGVIMAAQSHHSNVPLLTDLVQALNELLTKKSTKSYQSHHPWLVIRNGSPKWDKRDFEIALRSIAVPKHHPFREIWVVPDLTARQGLIRVYP</sequence>
<evidence type="ECO:0000313" key="2">
    <source>
        <dbReference type="Proteomes" id="UP001501565"/>
    </source>
</evidence>
<dbReference type="Proteomes" id="UP001501565">
    <property type="component" value="Unassembled WGS sequence"/>
</dbReference>
<evidence type="ECO:0000313" key="1">
    <source>
        <dbReference type="EMBL" id="GAA3943168.1"/>
    </source>
</evidence>
<reference evidence="2" key="1">
    <citation type="journal article" date="2019" name="Int. J. Syst. Evol. Microbiol.">
        <title>The Global Catalogue of Microorganisms (GCM) 10K type strain sequencing project: providing services to taxonomists for standard genome sequencing and annotation.</title>
        <authorList>
            <consortium name="The Broad Institute Genomics Platform"/>
            <consortium name="The Broad Institute Genome Sequencing Center for Infectious Disease"/>
            <person name="Wu L."/>
            <person name="Ma J."/>
        </authorList>
    </citation>
    <scope>NUCLEOTIDE SEQUENCE [LARGE SCALE GENOMIC DNA]</scope>
    <source>
        <strain evidence="2">JCM 17551</strain>
    </source>
</reference>
<dbReference type="EMBL" id="BAABBN010000017">
    <property type="protein sequence ID" value="GAA3943168.1"/>
    <property type="molecule type" value="Genomic_DNA"/>
</dbReference>
<accession>A0ABP7NET3</accession>